<dbReference type="Pfam" id="PF22936">
    <property type="entry name" value="Pol_BBD"/>
    <property type="match status" value="1"/>
</dbReference>
<dbReference type="CDD" id="cd09272">
    <property type="entry name" value="RNase_HI_RT_Ty1"/>
    <property type="match status" value="1"/>
</dbReference>
<organism evidence="3 4">
    <name type="scientific">Tanacetum coccineum</name>
    <dbReference type="NCBI Taxonomy" id="301880"/>
    <lineage>
        <taxon>Eukaryota</taxon>
        <taxon>Viridiplantae</taxon>
        <taxon>Streptophyta</taxon>
        <taxon>Embryophyta</taxon>
        <taxon>Tracheophyta</taxon>
        <taxon>Spermatophyta</taxon>
        <taxon>Magnoliopsida</taxon>
        <taxon>eudicotyledons</taxon>
        <taxon>Gunneridae</taxon>
        <taxon>Pentapetalae</taxon>
        <taxon>asterids</taxon>
        <taxon>campanulids</taxon>
        <taxon>Asterales</taxon>
        <taxon>Asteraceae</taxon>
        <taxon>Asteroideae</taxon>
        <taxon>Anthemideae</taxon>
        <taxon>Anthemidinae</taxon>
        <taxon>Tanacetum</taxon>
    </lineage>
</organism>
<feature type="domain" description="Retrovirus-related Pol polyprotein from transposon TNT 1-94-like beta-barrel" evidence="2">
    <location>
        <begin position="1"/>
        <end position="65"/>
    </location>
</feature>
<dbReference type="InterPro" id="IPR054722">
    <property type="entry name" value="PolX-like_BBD"/>
</dbReference>
<keyword evidence="4" id="KW-1185">Reference proteome</keyword>
<gene>
    <name evidence="3" type="ORF">Tco_1123247</name>
</gene>
<evidence type="ECO:0000313" key="3">
    <source>
        <dbReference type="EMBL" id="GJU06817.1"/>
    </source>
</evidence>
<comment type="caution">
    <text evidence="3">The sequence shown here is derived from an EMBL/GenBank/DDBJ whole genome shotgun (WGS) entry which is preliminary data.</text>
</comment>
<dbReference type="PANTHER" id="PTHR11439:SF495">
    <property type="entry name" value="REVERSE TRANSCRIPTASE, RNA-DEPENDENT DNA POLYMERASE-RELATED"/>
    <property type="match status" value="1"/>
</dbReference>
<reference evidence="3" key="2">
    <citation type="submission" date="2022-01" db="EMBL/GenBank/DDBJ databases">
        <authorList>
            <person name="Yamashiro T."/>
            <person name="Shiraishi A."/>
            <person name="Satake H."/>
            <person name="Nakayama K."/>
        </authorList>
    </citation>
    <scope>NUCLEOTIDE SEQUENCE</scope>
</reference>
<evidence type="ECO:0000256" key="1">
    <source>
        <dbReference type="SAM" id="MobiDB-lite"/>
    </source>
</evidence>
<feature type="region of interest" description="Disordered" evidence="1">
    <location>
        <begin position="167"/>
        <end position="203"/>
    </location>
</feature>
<protein>
    <recommendedName>
        <fullName evidence="2">Retrovirus-related Pol polyprotein from transposon TNT 1-94-like beta-barrel domain-containing protein</fullName>
    </recommendedName>
</protein>
<evidence type="ECO:0000259" key="2">
    <source>
        <dbReference type="Pfam" id="PF22936"/>
    </source>
</evidence>
<sequence>MTGNKSFLIDYQEVDCGFVAFAKSPKGGKITGKGKIRTKKLDFEDVYFVKELKFNLFSVSQMCDKKNSVLFTETECIVLFPDFKLLDESQVLLKVPRQNNMYSFDLKSVVPSEITAGNQTNKNESIKDNVDAVPTQQYILLPLLYDSLQSSKDIVANDAGKKTIEERKKGYANSTNRDSTVSPSVSAAGQSFTNANDLPTDPFMPDLEDTADLLNTGIFSGAYDDEDVGAEADLNNLETTMNVSPIPTTRIHKDHPKDQIIEYINSATQTRRMTKIFKELAMSPFLYGTIKEEVYMCQPPGFEDPQFPDKVYKNDIIFGSTKKSLCAEFESLMHKKFQISSMGELIFFLGFQVMQRDDGIFISKDKFQFTLKSSNLHVVKRIFRYLKGQPKLGLWYPRDSPFNLEAFSDSDYAGASLDKKSTTRGIQNQMLDYGFNFMNTKIYIDNESTICIMKNLVFYSKTKNIEIRHHFIRDSYEKKLIQVIKIHIDHNVTDLLTKAFDVSMKANRTTGISQYSGPIPLVTDETIIKEWEDRMEKATTTASSLKAEQDSGNTNRTQSMQHLMSLFPSGTDVERMQLKQNWYLLVPDSTSRMESLHCVDSVTLYREILKFVLEKKKKFMWRFLKDIQRGDDVAYGMEDRFALCRM</sequence>
<name>A0ABQ5J2T5_9ASTR</name>
<accession>A0ABQ5J2T5</accession>
<dbReference type="Proteomes" id="UP001151760">
    <property type="component" value="Unassembled WGS sequence"/>
</dbReference>
<dbReference type="PANTHER" id="PTHR11439">
    <property type="entry name" value="GAG-POL-RELATED RETROTRANSPOSON"/>
    <property type="match status" value="1"/>
</dbReference>
<dbReference type="EMBL" id="BQNB010021478">
    <property type="protein sequence ID" value="GJU06817.1"/>
    <property type="molecule type" value="Genomic_DNA"/>
</dbReference>
<feature type="compositionally biased region" description="Polar residues" evidence="1">
    <location>
        <begin position="172"/>
        <end position="197"/>
    </location>
</feature>
<reference evidence="3" key="1">
    <citation type="journal article" date="2022" name="Int. J. Mol. Sci.">
        <title>Draft Genome of Tanacetum Coccineum: Genomic Comparison of Closely Related Tanacetum-Family Plants.</title>
        <authorList>
            <person name="Yamashiro T."/>
            <person name="Shiraishi A."/>
            <person name="Nakayama K."/>
            <person name="Satake H."/>
        </authorList>
    </citation>
    <scope>NUCLEOTIDE SEQUENCE</scope>
</reference>
<proteinExistence type="predicted"/>
<evidence type="ECO:0000313" key="4">
    <source>
        <dbReference type="Proteomes" id="UP001151760"/>
    </source>
</evidence>